<feature type="compositionally biased region" description="Basic and acidic residues" evidence="6">
    <location>
        <begin position="202"/>
        <end position="216"/>
    </location>
</feature>
<dbReference type="OrthoDB" id="3989242at2759"/>
<sequence>MDTENTAVSRPLPPNTFEISGSRVDPTDVLLYALAFFIPPLPVVLRKGFWSTELLISLFITVVLPPFIFGPIYACYIIYDTSAITGSEAGIASRYNREARAPGYDQLDNDLEANPEFASQNRRVQNSTVVSPIPQHVSQLPLRDDYSSSLPSSPPQQQQASNDNKFTGAGDRLGEGSSTDDADVGLPPSYDDVFGGDSNNSDESRPLIGDHKIQSR</sequence>
<evidence type="ECO:0000313" key="8">
    <source>
        <dbReference type="EMBL" id="ODV86737.1"/>
    </source>
</evidence>
<dbReference type="STRING" id="983967.A0A1E4T4P3"/>
<dbReference type="EMBL" id="KV453849">
    <property type="protein sequence ID" value="ODV86737.1"/>
    <property type="molecule type" value="Genomic_DNA"/>
</dbReference>
<evidence type="ECO:0000256" key="5">
    <source>
        <dbReference type="ARBA" id="ARBA00023136"/>
    </source>
</evidence>
<feature type="transmembrane region" description="Helical" evidence="7">
    <location>
        <begin position="54"/>
        <end position="79"/>
    </location>
</feature>
<feature type="compositionally biased region" description="Low complexity" evidence="6">
    <location>
        <begin position="147"/>
        <end position="161"/>
    </location>
</feature>
<protein>
    <submittedName>
        <fullName evidence="8">Uncharacterized protein</fullName>
    </submittedName>
</protein>
<gene>
    <name evidence="8" type="ORF">CANARDRAFT_6309</name>
</gene>
<proteinExistence type="inferred from homology"/>
<keyword evidence="3 7" id="KW-0812">Transmembrane</keyword>
<comment type="similarity">
    <text evidence="2">Belongs to the UPF0057 (PMP3) family.</text>
</comment>
<accession>A0A1E4T4P3</accession>
<comment type="subcellular location">
    <subcellularLocation>
        <location evidence="1">Membrane</location>
    </subcellularLocation>
</comment>
<evidence type="ECO:0000256" key="7">
    <source>
        <dbReference type="SAM" id="Phobius"/>
    </source>
</evidence>
<keyword evidence="9" id="KW-1185">Reference proteome</keyword>
<dbReference type="Pfam" id="PF01679">
    <property type="entry name" value="Pmp3"/>
    <property type="match status" value="1"/>
</dbReference>
<evidence type="ECO:0000256" key="4">
    <source>
        <dbReference type="ARBA" id="ARBA00022989"/>
    </source>
</evidence>
<evidence type="ECO:0000256" key="6">
    <source>
        <dbReference type="SAM" id="MobiDB-lite"/>
    </source>
</evidence>
<evidence type="ECO:0000313" key="9">
    <source>
        <dbReference type="Proteomes" id="UP000094801"/>
    </source>
</evidence>
<evidence type="ECO:0000256" key="2">
    <source>
        <dbReference type="ARBA" id="ARBA00009530"/>
    </source>
</evidence>
<name>A0A1E4T4P3_9ASCO</name>
<evidence type="ECO:0000256" key="1">
    <source>
        <dbReference type="ARBA" id="ARBA00004370"/>
    </source>
</evidence>
<evidence type="ECO:0000256" key="3">
    <source>
        <dbReference type="ARBA" id="ARBA00022692"/>
    </source>
</evidence>
<feature type="region of interest" description="Disordered" evidence="6">
    <location>
        <begin position="142"/>
        <end position="216"/>
    </location>
</feature>
<dbReference type="Proteomes" id="UP000094801">
    <property type="component" value="Unassembled WGS sequence"/>
</dbReference>
<feature type="transmembrane region" description="Helical" evidence="7">
    <location>
        <begin position="29"/>
        <end position="45"/>
    </location>
</feature>
<dbReference type="AlphaFoldDB" id="A0A1E4T4P3"/>
<organism evidence="8 9">
    <name type="scientific">[Candida] arabinofermentans NRRL YB-2248</name>
    <dbReference type="NCBI Taxonomy" id="983967"/>
    <lineage>
        <taxon>Eukaryota</taxon>
        <taxon>Fungi</taxon>
        <taxon>Dikarya</taxon>
        <taxon>Ascomycota</taxon>
        <taxon>Saccharomycotina</taxon>
        <taxon>Pichiomycetes</taxon>
        <taxon>Pichiales</taxon>
        <taxon>Pichiaceae</taxon>
        <taxon>Ogataea</taxon>
        <taxon>Ogataea/Candida clade</taxon>
    </lineage>
</organism>
<reference evidence="9" key="1">
    <citation type="submission" date="2016-04" db="EMBL/GenBank/DDBJ databases">
        <title>Comparative genomics of biotechnologically important yeasts.</title>
        <authorList>
            <consortium name="DOE Joint Genome Institute"/>
            <person name="Riley R."/>
            <person name="Haridas S."/>
            <person name="Wolfe K.H."/>
            <person name="Lopes M.R."/>
            <person name="Hittinger C.T."/>
            <person name="Goker M."/>
            <person name="Salamov A."/>
            <person name="Wisecaver J."/>
            <person name="Long T.M."/>
            <person name="Aerts A.L."/>
            <person name="Barry K."/>
            <person name="Choi C."/>
            <person name="Clum A."/>
            <person name="Coughlan A.Y."/>
            <person name="Deshpande S."/>
            <person name="Douglass A.P."/>
            <person name="Hanson S.J."/>
            <person name="Klenk H.-P."/>
            <person name="Labutti K."/>
            <person name="Lapidus A."/>
            <person name="Lindquist E."/>
            <person name="Lipzen A."/>
            <person name="Meier-Kolthoff J.P."/>
            <person name="Ohm R.A."/>
            <person name="Otillar R.P."/>
            <person name="Pangilinan J."/>
            <person name="Peng Y."/>
            <person name="Rokas A."/>
            <person name="Rosa C.A."/>
            <person name="Scheuner C."/>
            <person name="Sibirny A.A."/>
            <person name="Slot J.C."/>
            <person name="Stielow J.B."/>
            <person name="Sun H."/>
            <person name="Kurtzman C.P."/>
            <person name="Blackwell M."/>
            <person name="Grigoriev I.V."/>
            <person name="Jeffries T.W."/>
        </authorList>
    </citation>
    <scope>NUCLEOTIDE SEQUENCE [LARGE SCALE GENOMIC DNA]</scope>
    <source>
        <strain evidence="9">NRRL YB-2248</strain>
    </source>
</reference>
<keyword evidence="4 7" id="KW-1133">Transmembrane helix</keyword>
<keyword evidence="5 7" id="KW-0472">Membrane</keyword>
<dbReference type="GO" id="GO:0016020">
    <property type="term" value="C:membrane"/>
    <property type="evidence" value="ECO:0007669"/>
    <property type="project" value="UniProtKB-SubCell"/>
</dbReference>
<dbReference type="InterPro" id="IPR000612">
    <property type="entry name" value="PMP3"/>
</dbReference>